<feature type="region of interest" description="Disordered" evidence="1">
    <location>
        <begin position="76"/>
        <end position="99"/>
    </location>
</feature>
<feature type="region of interest" description="Disordered" evidence="1">
    <location>
        <begin position="188"/>
        <end position="224"/>
    </location>
</feature>
<dbReference type="GO" id="GO:0032502">
    <property type="term" value="P:developmental process"/>
    <property type="evidence" value="ECO:0007669"/>
    <property type="project" value="TreeGrafter"/>
</dbReference>
<dbReference type="SMART" id="SM00353">
    <property type="entry name" value="HLH"/>
    <property type="match status" value="1"/>
</dbReference>
<dbReference type="Gene3D" id="4.10.280.10">
    <property type="entry name" value="Helix-loop-helix DNA-binding domain"/>
    <property type="match status" value="1"/>
</dbReference>
<feature type="compositionally biased region" description="Polar residues" evidence="1">
    <location>
        <begin position="188"/>
        <end position="199"/>
    </location>
</feature>
<protein>
    <recommendedName>
        <fullName evidence="2">BHLH domain-containing protein</fullName>
    </recommendedName>
</protein>
<evidence type="ECO:0000256" key="1">
    <source>
        <dbReference type="SAM" id="MobiDB-lite"/>
    </source>
</evidence>
<dbReference type="eggNOG" id="KOG3898">
    <property type="taxonomic scope" value="Eukaryota"/>
</dbReference>
<dbReference type="CTD" id="9805467"/>
<dbReference type="CDD" id="cd11390">
    <property type="entry name" value="bHLH_TS"/>
    <property type="match status" value="1"/>
</dbReference>
<feature type="compositionally biased region" description="Low complexity" evidence="1">
    <location>
        <begin position="207"/>
        <end position="224"/>
    </location>
</feature>
<dbReference type="PANTHER" id="PTHR23349:SF111">
    <property type="entry name" value="BHLH DOMAIN-CONTAINING PROTEIN"/>
    <property type="match status" value="1"/>
</dbReference>
<dbReference type="GO" id="GO:0046983">
    <property type="term" value="F:protein dimerization activity"/>
    <property type="evidence" value="ECO:0007669"/>
    <property type="project" value="InterPro"/>
</dbReference>
<dbReference type="InterPro" id="IPR036638">
    <property type="entry name" value="HLH_DNA-bd_sf"/>
</dbReference>
<dbReference type="RefSeq" id="XP_003107136.2">
    <property type="nucleotide sequence ID" value="XM_003107088.2"/>
</dbReference>
<dbReference type="EMBL" id="DS268430">
    <property type="protein sequence ID" value="EFO96194.1"/>
    <property type="molecule type" value="Genomic_DNA"/>
</dbReference>
<evidence type="ECO:0000313" key="3">
    <source>
        <dbReference type="EMBL" id="EFO96194.1"/>
    </source>
</evidence>
<name>E3M9B7_CAERE</name>
<dbReference type="PROSITE" id="PS50888">
    <property type="entry name" value="BHLH"/>
    <property type="match status" value="1"/>
</dbReference>
<dbReference type="InParanoid" id="E3M9B7"/>
<sequence>MSEVVVTEDQTNILNIALQILVAKQHYSKLPVVEEYEAGPNNFDSLALVESFLGKLPAEDENVAEKKQKSMENLLSSLLSQKPPSEIPKPRDPRAERNEKERIRVRELDKAMDKLKEHIPFQPKNMARVDVLRMAINYIQLLQEMVRTNEQPSPWQCAGRMAKGLSRQATWLLANSLEFPMPSLSNNVHQSLHSLDPQNQLPPKPSEPSSTSPRYSHSSTPANQ</sequence>
<dbReference type="InterPro" id="IPR050283">
    <property type="entry name" value="E-box_TF_Regulators"/>
</dbReference>
<feature type="domain" description="BHLH" evidence="2">
    <location>
        <begin position="92"/>
        <end position="142"/>
    </location>
</feature>
<evidence type="ECO:0000259" key="2">
    <source>
        <dbReference type="PROSITE" id="PS50888"/>
    </source>
</evidence>
<dbReference type="Pfam" id="PF00010">
    <property type="entry name" value="HLH"/>
    <property type="match status" value="1"/>
</dbReference>
<dbReference type="PANTHER" id="PTHR23349">
    <property type="entry name" value="BASIC HELIX-LOOP-HELIX TRANSCRIPTION FACTOR, TWIST"/>
    <property type="match status" value="1"/>
</dbReference>
<keyword evidence="4" id="KW-1185">Reference proteome</keyword>
<dbReference type="SUPFAM" id="SSF47459">
    <property type="entry name" value="HLH, helix-loop-helix DNA-binding domain"/>
    <property type="match status" value="1"/>
</dbReference>
<dbReference type="OrthoDB" id="10039134at2759"/>
<accession>E3M9B7</accession>
<dbReference type="InterPro" id="IPR011598">
    <property type="entry name" value="bHLH_dom"/>
</dbReference>
<dbReference type="KEGG" id="crq:GCK72_007647"/>
<dbReference type="GO" id="GO:0000981">
    <property type="term" value="F:DNA-binding transcription factor activity, RNA polymerase II-specific"/>
    <property type="evidence" value="ECO:0007669"/>
    <property type="project" value="TreeGrafter"/>
</dbReference>
<gene>
    <name evidence="3" type="ORF">CRE_14652</name>
</gene>
<dbReference type="AlphaFoldDB" id="E3M9B7"/>
<feature type="compositionally biased region" description="Basic and acidic residues" evidence="1">
    <location>
        <begin position="88"/>
        <end position="99"/>
    </location>
</feature>
<dbReference type="STRING" id="31234.E3M9B7"/>
<proteinExistence type="predicted"/>
<dbReference type="HOGENOM" id="CLU_1236062_0_0_1"/>
<organism evidence="4">
    <name type="scientific">Caenorhabditis remanei</name>
    <name type="common">Caenorhabditis vulgaris</name>
    <dbReference type="NCBI Taxonomy" id="31234"/>
    <lineage>
        <taxon>Eukaryota</taxon>
        <taxon>Metazoa</taxon>
        <taxon>Ecdysozoa</taxon>
        <taxon>Nematoda</taxon>
        <taxon>Chromadorea</taxon>
        <taxon>Rhabditida</taxon>
        <taxon>Rhabditina</taxon>
        <taxon>Rhabditomorpha</taxon>
        <taxon>Rhabditoidea</taxon>
        <taxon>Rhabditidae</taxon>
        <taxon>Peloderinae</taxon>
        <taxon>Caenorhabditis</taxon>
    </lineage>
</organism>
<dbReference type="GeneID" id="9805467"/>
<dbReference type="Proteomes" id="UP000008281">
    <property type="component" value="Unassembled WGS sequence"/>
</dbReference>
<evidence type="ECO:0000313" key="4">
    <source>
        <dbReference type="Proteomes" id="UP000008281"/>
    </source>
</evidence>
<reference evidence="3" key="1">
    <citation type="submission" date="2007-07" db="EMBL/GenBank/DDBJ databases">
        <title>PCAP assembly of the Caenorhabditis remanei genome.</title>
        <authorList>
            <consortium name="The Caenorhabditis remanei Sequencing Consortium"/>
            <person name="Wilson R.K."/>
        </authorList>
    </citation>
    <scope>NUCLEOTIDE SEQUENCE [LARGE SCALE GENOMIC DNA]</scope>
    <source>
        <strain evidence="3">PB4641</strain>
    </source>
</reference>
<dbReference type="GO" id="GO:0000977">
    <property type="term" value="F:RNA polymerase II transcription regulatory region sequence-specific DNA binding"/>
    <property type="evidence" value="ECO:0007669"/>
    <property type="project" value="TreeGrafter"/>
</dbReference>